<dbReference type="EC" id="6.3.5.-" evidence="6"/>
<name>A0A0R1ZH98_9LACO</name>
<comment type="subunit">
    <text evidence="2 6">Heterotrimer of A, B and C subunits.</text>
</comment>
<dbReference type="GO" id="GO:0005524">
    <property type="term" value="F:ATP binding"/>
    <property type="evidence" value="ECO:0007669"/>
    <property type="project" value="UniProtKB-KW"/>
</dbReference>
<dbReference type="EMBL" id="AYYO01000056">
    <property type="protein sequence ID" value="KRM54368.1"/>
    <property type="molecule type" value="Genomic_DNA"/>
</dbReference>
<evidence type="ECO:0000256" key="5">
    <source>
        <dbReference type="ARBA" id="ARBA00047913"/>
    </source>
</evidence>
<evidence type="ECO:0000256" key="6">
    <source>
        <dbReference type="HAMAP-Rule" id="MF_00122"/>
    </source>
</evidence>
<dbReference type="RefSeq" id="WP_054675857.1">
    <property type="nucleotide sequence ID" value="NZ_AYYO01000056.1"/>
</dbReference>
<keyword evidence="6" id="KW-0648">Protein biosynthesis</keyword>
<dbReference type="GO" id="GO:0050566">
    <property type="term" value="F:asparaginyl-tRNA synthase (glutamine-hydrolyzing) activity"/>
    <property type="evidence" value="ECO:0007669"/>
    <property type="project" value="RHEA"/>
</dbReference>
<keyword evidence="8" id="KW-1185">Reference proteome</keyword>
<dbReference type="Gene3D" id="1.10.20.60">
    <property type="entry name" value="Glu-tRNAGln amidotransferase C subunit, N-terminal domain"/>
    <property type="match status" value="1"/>
</dbReference>
<comment type="catalytic activity">
    <reaction evidence="5 6">
        <text>L-glutamyl-tRNA(Gln) + L-glutamine + ATP + H2O = L-glutaminyl-tRNA(Gln) + L-glutamate + ADP + phosphate + H(+)</text>
        <dbReference type="Rhea" id="RHEA:17521"/>
        <dbReference type="Rhea" id="RHEA-COMP:9681"/>
        <dbReference type="Rhea" id="RHEA-COMP:9684"/>
        <dbReference type="ChEBI" id="CHEBI:15377"/>
        <dbReference type="ChEBI" id="CHEBI:15378"/>
        <dbReference type="ChEBI" id="CHEBI:29985"/>
        <dbReference type="ChEBI" id="CHEBI:30616"/>
        <dbReference type="ChEBI" id="CHEBI:43474"/>
        <dbReference type="ChEBI" id="CHEBI:58359"/>
        <dbReference type="ChEBI" id="CHEBI:78520"/>
        <dbReference type="ChEBI" id="CHEBI:78521"/>
        <dbReference type="ChEBI" id="CHEBI:456216"/>
    </reaction>
</comment>
<evidence type="ECO:0000313" key="7">
    <source>
        <dbReference type="EMBL" id="KRM54368.1"/>
    </source>
</evidence>
<dbReference type="PANTHER" id="PTHR15004">
    <property type="entry name" value="GLUTAMYL-TRNA(GLN) AMIDOTRANSFERASE SUBUNIT C, MITOCHONDRIAL"/>
    <property type="match status" value="1"/>
</dbReference>
<keyword evidence="6" id="KW-0067">ATP-binding</keyword>
<dbReference type="GO" id="GO:0050567">
    <property type="term" value="F:glutaminyl-tRNA synthase (glutamine-hydrolyzing) activity"/>
    <property type="evidence" value="ECO:0007669"/>
    <property type="project" value="UniProtKB-UniRule"/>
</dbReference>
<evidence type="ECO:0000313" key="8">
    <source>
        <dbReference type="Proteomes" id="UP000051679"/>
    </source>
</evidence>
<reference evidence="7 8" key="1">
    <citation type="journal article" date="2015" name="Genome Announc.">
        <title>Expanding the biotechnology potential of lactobacilli through comparative genomics of 213 strains and associated genera.</title>
        <authorList>
            <person name="Sun Z."/>
            <person name="Harris H.M."/>
            <person name="McCann A."/>
            <person name="Guo C."/>
            <person name="Argimon S."/>
            <person name="Zhang W."/>
            <person name="Yang X."/>
            <person name="Jeffery I.B."/>
            <person name="Cooney J.C."/>
            <person name="Kagawa T.F."/>
            <person name="Liu W."/>
            <person name="Song Y."/>
            <person name="Salvetti E."/>
            <person name="Wrobel A."/>
            <person name="Rasinkangas P."/>
            <person name="Parkhill J."/>
            <person name="Rea M.C."/>
            <person name="O'Sullivan O."/>
            <person name="Ritari J."/>
            <person name="Douillard F.P."/>
            <person name="Paul Ross R."/>
            <person name="Yang R."/>
            <person name="Briner A.E."/>
            <person name="Felis G.E."/>
            <person name="de Vos W.M."/>
            <person name="Barrangou R."/>
            <person name="Klaenhammer T.R."/>
            <person name="Caufield P.W."/>
            <person name="Cui Y."/>
            <person name="Zhang H."/>
            <person name="O'Toole P.W."/>
        </authorList>
    </citation>
    <scope>NUCLEOTIDE SEQUENCE [LARGE SCALE GENOMIC DNA]</scope>
    <source>
        <strain evidence="7 8">DSM 20505</strain>
    </source>
</reference>
<dbReference type="GO" id="GO:0070681">
    <property type="term" value="P:glutaminyl-tRNAGln biosynthesis via transamidation"/>
    <property type="evidence" value="ECO:0007669"/>
    <property type="project" value="TreeGrafter"/>
</dbReference>
<dbReference type="NCBIfam" id="TIGR00135">
    <property type="entry name" value="gatC"/>
    <property type="match status" value="1"/>
</dbReference>
<dbReference type="PATRIC" id="fig|1291052.5.peg.600"/>
<comment type="function">
    <text evidence="3 6">Allows the formation of correctly charged Asn-tRNA(Asn) or Gln-tRNA(Gln) through the transamidation of misacylated Asp-tRNA(Asn) or Glu-tRNA(Gln) in organisms which lack either or both of asparaginyl-tRNA or glutaminyl-tRNA synthetases. The reaction takes place in the presence of glutamine and ATP through an activated phospho-Asp-tRNA(Asn) or phospho-Glu-tRNA(Gln).</text>
</comment>
<dbReference type="HAMAP" id="MF_00122">
    <property type="entry name" value="GatC"/>
    <property type="match status" value="1"/>
</dbReference>
<dbReference type="SUPFAM" id="SSF141000">
    <property type="entry name" value="Glu-tRNAGln amidotransferase C subunit"/>
    <property type="match status" value="1"/>
</dbReference>
<evidence type="ECO:0000256" key="2">
    <source>
        <dbReference type="ARBA" id="ARBA00011123"/>
    </source>
</evidence>
<proteinExistence type="inferred from homology"/>
<sequence length="98" mass="10941">MISKDDVAHVAQLARLQFTDEELQQFTGQLDEILNMVDQLSEVDTEGVPTTTQNVLLENVMREDVATFVTPRAELMKNAPTEKAGLLQVPAIIDKEED</sequence>
<comment type="catalytic activity">
    <reaction evidence="4 6">
        <text>L-aspartyl-tRNA(Asn) + L-glutamine + ATP + H2O = L-asparaginyl-tRNA(Asn) + L-glutamate + ADP + phosphate + 2 H(+)</text>
        <dbReference type="Rhea" id="RHEA:14513"/>
        <dbReference type="Rhea" id="RHEA-COMP:9674"/>
        <dbReference type="Rhea" id="RHEA-COMP:9677"/>
        <dbReference type="ChEBI" id="CHEBI:15377"/>
        <dbReference type="ChEBI" id="CHEBI:15378"/>
        <dbReference type="ChEBI" id="CHEBI:29985"/>
        <dbReference type="ChEBI" id="CHEBI:30616"/>
        <dbReference type="ChEBI" id="CHEBI:43474"/>
        <dbReference type="ChEBI" id="CHEBI:58359"/>
        <dbReference type="ChEBI" id="CHEBI:78515"/>
        <dbReference type="ChEBI" id="CHEBI:78516"/>
        <dbReference type="ChEBI" id="CHEBI:456216"/>
    </reaction>
</comment>
<dbReference type="InterPro" id="IPR036113">
    <property type="entry name" value="Asp/Glu-ADT_sf_sub_c"/>
</dbReference>
<protein>
    <recommendedName>
        <fullName evidence="6">Aspartyl/glutamyl-tRNA(Asn/Gln) amidotransferase subunit C</fullName>
        <shortName evidence="6">Asp/Glu-ADT subunit C</shortName>
        <ecNumber evidence="6">6.3.5.-</ecNumber>
    </recommendedName>
</protein>
<comment type="caution">
    <text evidence="7">The sequence shown here is derived from an EMBL/GenBank/DDBJ whole genome shotgun (WGS) entry which is preliminary data.</text>
</comment>
<organism evidence="7 8">
    <name type="scientific">Lacticaseibacillus sharpeae JCM 1186 = DSM 20505</name>
    <dbReference type="NCBI Taxonomy" id="1291052"/>
    <lineage>
        <taxon>Bacteria</taxon>
        <taxon>Bacillati</taxon>
        <taxon>Bacillota</taxon>
        <taxon>Bacilli</taxon>
        <taxon>Lactobacillales</taxon>
        <taxon>Lactobacillaceae</taxon>
        <taxon>Lacticaseibacillus</taxon>
    </lineage>
</organism>
<keyword evidence="6" id="KW-0547">Nucleotide-binding</keyword>
<comment type="similarity">
    <text evidence="1 6">Belongs to the GatC family.</text>
</comment>
<keyword evidence="6" id="KW-0436">Ligase</keyword>
<dbReference type="OrthoDB" id="9813938at2"/>
<dbReference type="AlphaFoldDB" id="A0A0R1ZH98"/>
<dbReference type="GO" id="GO:0006450">
    <property type="term" value="P:regulation of translational fidelity"/>
    <property type="evidence" value="ECO:0007669"/>
    <property type="project" value="InterPro"/>
</dbReference>
<dbReference type="GO" id="GO:0006412">
    <property type="term" value="P:translation"/>
    <property type="evidence" value="ECO:0007669"/>
    <property type="project" value="UniProtKB-UniRule"/>
</dbReference>
<dbReference type="Pfam" id="PF02686">
    <property type="entry name" value="GatC"/>
    <property type="match status" value="1"/>
</dbReference>
<evidence type="ECO:0000256" key="4">
    <source>
        <dbReference type="ARBA" id="ARBA00047380"/>
    </source>
</evidence>
<evidence type="ECO:0000256" key="1">
    <source>
        <dbReference type="ARBA" id="ARBA00010757"/>
    </source>
</evidence>
<gene>
    <name evidence="6" type="primary">gatC</name>
    <name evidence="7" type="ORF">FC18_GL000589</name>
</gene>
<dbReference type="STRING" id="1291052.FC18_GL000589"/>
<dbReference type="InterPro" id="IPR003837">
    <property type="entry name" value="GatC"/>
</dbReference>
<accession>A0A0R1ZH98</accession>
<evidence type="ECO:0000256" key="3">
    <source>
        <dbReference type="ARBA" id="ARBA00024799"/>
    </source>
</evidence>
<dbReference type="Proteomes" id="UP000051679">
    <property type="component" value="Unassembled WGS sequence"/>
</dbReference>
<dbReference type="PANTHER" id="PTHR15004:SF0">
    <property type="entry name" value="GLUTAMYL-TRNA(GLN) AMIDOTRANSFERASE SUBUNIT C, MITOCHONDRIAL"/>
    <property type="match status" value="1"/>
</dbReference>